<feature type="binding site" evidence="8">
    <location>
        <position position="37"/>
    </location>
    <ligand>
        <name>Zn(2+)</name>
        <dbReference type="ChEBI" id="CHEBI:29105"/>
        <label>1</label>
    </ligand>
</feature>
<feature type="binding site" evidence="8">
    <location>
        <position position="92"/>
    </location>
    <ligand>
        <name>Zn(2+)</name>
        <dbReference type="ChEBI" id="CHEBI:29105"/>
        <label>2</label>
    </ligand>
</feature>
<evidence type="ECO:0000256" key="9">
    <source>
        <dbReference type="PIRSR" id="PIRSR005586-2"/>
    </source>
</evidence>
<gene>
    <name evidence="11" type="primary">RPA12</name>
    <name evidence="11" type="ORF">IWQ62_005891</name>
</gene>
<dbReference type="AlphaFoldDB" id="A0A9W8AJI3"/>
<evidence type="ECO:0000256" key="2">
    <source>
        <dbReference type="ARBA" id="ARBA00022478"/>
    </source>
</evidence>
<feature type="binding site" evidence="8">
    <location>
        <position position="89"/>
    </location>
    <ligand>
        <name>Zn(2+)</name>
        <dbReference type="ChEBI" id="CHEBI:29105"/>
        <label>2</label>
    </ligand>
</feature>
<dbReference type="PANTHER" id="PTHR11239:SF14">
    <property type="entry name" value="DNA-DIRECTED RNA POLYMERASE I SUBUNIT RPA12"/>
    <property type="match status" value="1"/>
</dbReference>
<feature type="binding site" evidence="8">
    <location>
        <position position="19"/>
    </location>
    <ligand>
        <name>Zn(2+)</name>
        <dbReference type="ChEBI" id="CHEBI:29105"/>
        <label>1</label>
    </ligand>
</feature>
<evidence type="ECO:0000313" key="12">
    <source>
        <dbReference type="Proteomes" id="UP001150925"/>
    </source>
</evidence>
<evidence type="ECO:0000256" key="4">
    <source>
        <dbReference type="ARBA" id="ARBA00022771"/>
    </source>
</evidence>
<dbReference type="CDD" id="cd10507">
    <property type="entry name" value="Zn-ribbon_RPA12"/>
    <property type="match status" value="1"/>
</dbReference>
<dbReference type="Pfam" id="PF01096">
    <property type="entry name" value="Zn_ribbon_TFIIS"/>
    <property type="match status" value="1"/>
</dbReference>
<evidence type="ECO:0000313" key="11">
    <source>
        <dbReference type="EMBL" id="KAJ1953872.1"/>
    </source>
</evidence>
<keyword evidence="3 8" id="KW-0479">Metal-binding</keyword>
<keyword evidence="5 8" id="KW-0862">Zinc</keyword>
<evidence type="ECO:0000256" key="7">
    <source>
        <dbReference type="PIRNR" id="PIRNR005586"/>
    </source>
</evidence>
<keyword evidence="2 7" id="KW-0240">DNA-directed RNA polymerase</keyword>
<dbReference type="InterPro" id="IPR034004">
    <property type="entry name" value="Zn_ribbon_RPA12_C"/>
</dbReference>
<comment type="similarity">
    <text evidence="7">Belongs to the archaeal rpoM/eukaryotic RPA12/RPB9/RPC11 RNA polymerase family.</text>
</comment>
<evidence type="ECO:0000256" key="8">
    <source>
        <dbReference type="PIRSR" id="PIRSR005586-1"/>
    </source>
</evidence>
<keyword evidence="4 9" id="KW-0863">Zinc-finger</keyword>
<evidence type="ECO:0000259" key="10">
    <source>
        <dbReference type="PROSITE" id="PS51133"/>
    </source>
</evidence>
<dbReference type="EMBL" id="JANBPY010002738">
    <property type="protein sequence ID" value="KAJ1953872.1"/>
    <property type="molecule type" value="Genomic_DNA"/>
</dbReference>
<dbReference type="InterPro" id="IPR001222">
    <property type="entry name" value="Znf_TFIIS"/>
</dbReference>
<dbReference type="Gene3D" id="2.20.25.10">
    <property type="match status" value="1"/>
</dbReference>
<dbReference type="SUPFAM" id="SSF57783">
    <property type="entry name" value="Zinc beta-ribbon"/>
    <property type="match status" value="1"/>
</dbReference>
<dbReference type="GO" id="GO:0008270">
    <property type="term" value="F:zinc ion binding"/>
    <property type="evidence" value="ECO:0007669"/>
    <property type="project" value="UniProtKB-KW"/>
</dbReference>
<comment type="function">
    <text evidence="7">DNA-dependent RNA polymerase catalyzes the transcription of DNA into RNA using the four ribonucleoside triphosphates as substrates.</text>
</comment>
<organism evidence="11 12">
    <name type="scientific">Dispira parvispora</name>
    <dbReference type="NCBI Taxonomy" id="1520584"/>
    <lineage>
        <taxon>Eukaryota</taxon>
        <taxon>Fungi</taxon>
        <taxon>Fungi incertae sedis</taxon>
        <taxon>Zoopagomycota</taxon>
        <taxon>Kickxellomycotina</taxon>
        <taxon>Dimargaritomycetes</taxon>
        <taxon>Dimargaritales</taxon>
        <taxon>Dimargaritaceae</taxon>
        <taxon>Dispira</taxon>
    </lineage>
</organism>
<dbReference type="Proteomes" id="UP001150925">
    <property type="component" value="Unassembled WGS sequence"/>
</dbReference>
<evidence type="ECO:0000256" key="1">
    <source>
        <dbReference type="ARBA" id="ARBA00004604"/>
    </source>
</evidence>
<dbReference type="SMART" id="SM00440">
    <property type="entry name" value="ZnF_C2C2"/>
    <property type="match status" value="1"/>
</dbReference>
<dbReference type="GO" id="GO:0003899">
    <property type="term" value="F:DNA-directed RNA polymerase activity"/>
    <property type="evidence" value="ECO:0007669"/>
    <property type="project" value="InterPro"/>
</dbReference>
<protein>
    <recommendedName>
        <fullName evidence="7">DNA-directed RNA polymerase subunit</fullName>
    </recommendedName>
</protein>
<keyword evidence="7" id="KW-0804">Transcription</keyword>
<keyword evidence="12" id="KW-1185">Reference proteome</keyword>
<dbReference type="PANTHER" id="PTHR11239">
    <property type="entry name" value="DNA-DIRECTED RNA POLYMERASE"/>
    <property type="match status" value="1"/>
</dbReference>
<dbReference type="GO" id="GO:0003676">
    <property type="term" value="F:nucleic acid binding"/>
    <property type="evidence" value="ECO:0007669"/>
    <property type="project" value="InterPro"/>
</dbReference>
<dbReference type="PROSITE" id="PS51133">
    <property type="entry name" value="ZF_TFIIS_2"/>
    <property type="match status" value="1"/>
</dbReference>
<dbReference type="PIRSF" id="PIRSF005586">
    <property type="entry name" value="RNApol_RpoM"/>
    <property type="match status" value="1"/>
</dbReference>
<feature type="binding site" evidence="8">
    <location>
        <position position="120"/>
    </location>
    <ligand>
        <name>Zn(2+)</name>
        <dbReference type="ChEBI" id="CHEBI:29105"/>
        <label>2</label>
    </ligand>
</feature>
<proteinExistence type="inferred from homology"/>
<keyword evidence="6 7" id="KW-0539">Nucleus</keyword>
<feature type="binding site" evidence="8">
    <location>
        <position position="117"/>
    </location>
    <ligand>
        <name>Zn(2+)</name>
        <dbReference type="ChEBI" id="CHEBI:29105"/>
        <label>2</label>
    </ligand>
</feature>
<evidence type="ECO:0000256" key="3">
    <source>
        <dbReference type="ARBA" id="ARBA00022723"/>
    </source>
</evidence>
<feature type="domain" description="TFIIS-type" evidence="10">
    <location>
        <begin position="85"/>
        <end position="125"/>
    </location>
</feature>
<sequence length="128" mass="14425">MTLEPLRNIYGSMVFCPECGKLLDPVTETNKLECQACGNTMSVTSVDKIEIHTSSRDSAFPSALRNKRSLVQNDMSKMREEAATVAQTCEKCGAEEMEYYTRQMRSADEGQTVFYTCRKCGYKYSVNS</sequence>
<dbReference type="GO" id="GO:0006363">
    <property type="term" value="P:termination of RNA polymerase I transcription"/>
    <property type="evidence" value="ECO:0007669"/>
    <property type="project" value="TreeGrafter"/>
</dbReference>
<comment type="subcellular location">
    <subcellularLocation>
        <location evidence="1">Nucleus</location>
        <location evidence="1">Nucleolus</location>
    </subcellularLocation>
</comment>
<comment type="caution">
    <text evidence="11">The sequence shown here is derived from an EMBL/GenBank/DDBJ whole genome shotgun (WGS) entry which is preliminary data.</text>
</comment>
<evidence type="ECO:0000256" key="5">
    <source>
        <dbReference type="ARBA" id="ARBA00022833"/>
    </source>
</evidence>
<accession>A0A9W8AJI3</accession>
<dbReference type="InterPro" id="IPR012164">
    <property type="entry name" value="Rpa12/Rpb9/Rpc10/TFS"/>
</dbReference>
<evidence type="ECO:0000256" key="6">
    <source>
        <dbReference type="ARBA" id="ARBA00023242"/>
    </source>
</evidence>
<feature type="zinc finger region" description="C4-type" evidence="9">
    <location>
        <begin position="16"/>
        <end position="37"/>
    </location>
</feature>
<feature type="binding site" evidence="8">
    <location>
        <position position="34"/>
    </location>
    <ligand>
        <name>Zn(2+)</name>
        <dbReference type="ChEBI" id="CHEBI:29105"/>
        <label>1</label>
    </ligand>
</feature>
<feature type="binding site" evidence="8">
    <location>
        <position position="16"/>
    </location>
    <ligand>
        <name>Zn(2+)</name>
        <dbReference type="ChEBI" id="CHEBI:29105"/>
        <label>1</label>
    </ligand>
</feature>
<dbReference type="OrthoDB" id="10056816at2759"/>
<reference evidence="11" key="1">
    <citation type="submission" date="2022-07" db="EMBL/GenBank/DDBJ databases">
        <title>Phylogenomic reconstructions and comparative analyses of Kickxellomycotina fungi.</title>
        <authorList>
            <person name="Reynolds N.K."/>
            <person name="Stajich J.E."/>
            <person name="Barry K."/>
            <person name="Grigoriev I.V."/>
            <person name="Crous P."/>
            <person name="Smith M.E."/>
        </authorList>
    </citation>
    <scope>NUCLEOTIDE SEQUENCE</scope>
    <source>
        <strain evidence="11">RSA 1196</strain>
    </source>
</reference>
<name>A0A9W8AJI3_9FUNG</name>
<dbReference type="GO" id="GO:0005736">
    <property type="term" value="C:RNA polymerase I complex"/>
    <property type="evidence" value="ECO:0007669"/>
    <property type="project" value="TreeGrafter"/>
</dbReference>